<gene>
    <name evidence="4" type="ORF">HOLleu_04584</name>
</gene>
<reference evidence="4" key="1">
    <citation type="submission" date="2021-10" db="EMBL/GenBank/DDBJ databases">
        <title>Tropical sea cucumber genome reveals ecological adaptation and Cuvierian tubules defense mechanism.</title>
        <authorList>
            <person name="Chen T."/>
        </authorList>
    </citation>
    <scope>NUCLEOTIDE SEQUENCE</scope>
    <source>
        <strain evidence="4">Nanhai2018</strain>
        <tissue evidence="4">Muscle</tissue>
    </source>
</reference>
<dbReference type="Proteomes" id="UP001152320">
    <property type="component" value="Chromosome 1"/>
</dbReference>
<dbReference type="PROSITE" id="PS50026">
    <property type="entry name" value="EGF_3"/>
    <property type="match status" value="1"/>
</dbReference>
<dbReference type="AlphaFoldDB" id="A0A9Q1CTI3"/>
<feature type="signal peptide" evidence="2">
    <location>
        <begin position="1"/>
        <end position="20"/>
    </location>
</feature>
<keyword evidence="2" id="KW-0732">Signal</keyword>
<comment type="caution">
    <text evidence="4">The sequence shown here is derived from an EMBL/GenBank/DDBJ whole genome shotgun (WGS) entry which is preliminary data.</text>
</comment>
<evidence type="ECO:0000256" key="2">
    <source>
        <dbReference type="SAM" id="SignalP"/>
    </source>
</evidence>
<feature type="chain" id="PRO_5040355290" evidence="2">
    <location>
        <begin position="21"/>
        <end position="543"/>
    </location>
</feature>
<name>A0A9Q1CTI3_HOLLE</name>
<feature type="disulfide bond" evidence="1">
    <location>
        <begin position="443"/>
        <end position="452"/>
    </location>
</feature>
<dbReference type="PANTHER" id="PTHR24035:SF109">
    <property type="entry name" value="PROTEIN DRAPER"/>
    <property type="match status" value="1"/>
</dbReference>
<dbReference type="EMBL" id="JAIZAY010000001">
    <property type="protein sequence ID" value="KAJ8051131.1"/>
    <property type="molecule type" value="Genomic_DNA"/>
</dbReference>
<proteinExistence type="predicted"/>
<dbReference type="PANTHER" id="PTHR24035">
    <property type="entry name" value="MULTIPLE EPIDERMAL GROWTH FACTOR-LIKE DOMAINS PROTEIN"/>
    <property type="match status" value="1"/>
</dbReference>
<organism evidence="4 5">
    <name type="scientific">Holothuria leucospilota</name>
    <name type="common">Black long sea cucumber</name>
    <name type="synonym">Mertensiothuria leucospilota</name>
    <dbReference type="NCBI Taxonomy" id="206669"/>
    <lineage>
        <taxon>Eukaryota</taxon>
        <taxon>Metazoa</taxon>
        <taxon>Echinodermata</taxon>
        <taxon>Eleutherozoa</taxon>
        <taxon>Echinozoa</taxon>
        <taxon>Holothuroidea</taxon>
        <taxon>Aspidochirotacea</taxon>
        <taxon>Aspidochirotida</taxon>
        <taxon>Holothuriidae</taxon>
        <taxon>Holothuria</taxon>
    </lineage>
</organism>
<keyword evidence="4" id="KW-0675">Receptor</keyword>
<dbReference type="Gene3D" id="2.170.300.10">
    <property type="entry name" value="Tie2 ligand-binding domain superfamily"/>
    <property type="match status" value="1"/>
</dbReference>
<evidence type="ECO:0000256" key="1">
    <source>
        <dbReference type="PROSITE-ProRule" id="PRU00076"/>
    </source>
</evidence>
<feature type="domain" description="EGF-like" evidence="3">
    <location>
        <begin position="417"/>
        <end position="453"/>
    </location>
</feature>
<accession>A0A9Q1CTI3</accession>
<evidence type="ECO:0000259" key="3">
    <source>
        <dbReference type="PROSITE" id="PS50026"/>
    </source>
</evidence>
<evidence type="ECO:0000313" key="5">
    <source>
        <dbReference type="Proteomes" id="UP001152320"/>
    </source>
</evidence>
<keyword evidence="1" id="KW-0245">EGF-like domain</keyword>
<evidence type="ECO:0000313" key="4">
    <source>
        <dbReference type="EMBL" id="KAJ8051131.1"/>
    </source>
</evidence>
<keyword evidence="1" id="KW-1015">Disulfide bond</keyword>
<dbReference type="InterPro" id="IPR000742">
    <property type="entry name" value="EGF"/>
</dbReference>
<sequence length="543" mass="60126">MENMKFIAWFFFGILSYGEATGLLPDQGFYVITNLPSRGRKSGDLYVYAIDTNRINSEDEIKFQKSGSGLSRSIVKTGEIRTDPTDLWGCYLKVGQPKRFKGSRYGTYTVTLSGGKSINTFVRPQTKFLNTKGVYTVTVYPVEEGSTELAPSNPIGVAWTPGCQNIRWCKGKRRNINTGPKLTLTSTEDAGIHTIQRRNRKRRGWFVQIEVIVASGLNPLSMSSERTMVDETVEHFSKTDIGRTHNCDDQLRRITRSMTRLKVIQAESSSNIPPETVISANSSSSLDSGPSVFTSPLQHGTDALCTTPSTDSTNVHSSVKHSGFPSKVMEHVALIEETDSSVINLSSKELSVSNLKFLSKGLEFAPVPPQVHRLGLRESLECFSRSLRLAEYFHGSKSDAEDKDIKFRCPMGQWYSAMNGCTNRVVTCQNGGVEKDAEDVCSCPPFFTQDDCSERVDDPPEPFGLGDGVNSNLFCGDLDGGSTKCRGYLYCLGHLFGCKCFPGWFGNNCYKPCPKGKWGIECSRTCPDYNMQCNRFDGSDTPV</sequence>
<dbReference type="OrthoDB" id="441660at2759"/>
<protein>
    <submittedName>
        <fullName evidence="4">Angiopoietin-1 receptor</fullName>
    </submittedName>
</protein>
<keyword evidence="5" id="KW-1185">Reference proteome</keyword>
<comment type="caution">
    <text evidence="1">Lacks conserved residue(s) required for the propagation of feature annotation.</text>
</comment>
<dbReference type="InterPro" id="IPR052108">
    <property type="entry name" value="MEGF/SIB"/>
</dbReference>